<sequence length="192" mass="22005">MDAINPTILKTTIEAIPFLTEDNFSSWRTQINVLFKLGGLLATTHKNVVTSKNKDNTIALWKAILKRFNSWEPSYQAQIYNQFAYIMFDSSNIENFITEVRVIIVKMEDVGIHLQEDIITYGLLRRLPSSLENIKKSITHSRKGKDIKPKILLDHLEIHLNELKVSCAVKSEATTIFTKEGQYIPGKHNPYS</sequence>
<dbReference type="AlphaFoldDB" id="A0A0L6UHM2"/>
<name>A0A0L6UHM2_9BASI</name>
<proteinExistence type="predicted"/>
<gene>
    <name evidence="1" type="ORF">VP01_616g5</name>
</gene>
<evidence type="ECO:0000313" key="1">
    <source>
        <dbReference type="EMBL" id="KNZ47762.1"/>
    </source>
</evidence>
<dbReference type="VEuPathDB" id="FungiDB:VP01_616g5"/>
<dbReference type="EMBL" id="LAVV01011463">
    <property type="protein sequence ID" value="KNZ47762.1"/>
    <property type="molecule type" value="Genomic_DNA"/>
</dbReference>
<accession>A0A0L6UHM2</accession>
<dbReference type="Pfam" id="PF14223">
    <property type="entry name" value="Retrotran_gag_2"/>
    <property type="match status" value="1"/>
</dbReference>
<organism evidence="1 2">
    <name type="scientific">Puccinia sorghi</name>
    <dbReference type="NCBI Taxonomy" id="27349"/>
    <lineage>
        <taxon>Eukaryota</taxon>
        <taxon>Fungi</taxon>
        <taxon>Dikarya</taxon>
        <taxon>Basidiomycota</taxon>
        <taxon>Pucciniomycotina</taxon>
        <taxon>Pucciniomycetes</taxon>
        <taxon>Pucciniales</taxon>
        <taxon>Pucciniaceae</taxon>
        <taxon>Puccinia</taxon>
    </lineage>
</organism>
<dbReference type="Proteomes" id="UP000037035">
    <property type="component" value="Unassembled WGS sequence"/>
</dbReference>
<keyword evidence="2" id="KW-1185">Reference proteome</keyword>
<reference evidence="1 2" key="1">
    <citation type="submission" date="2015-08" db="EMBL/GenBank/DDBJ databases">
        <title>Next Generation Sequencing and Analysis of the Genome of Puccinia sorghi L Schw, the Causal Agent of Maize Common Rust.</title>
        <authorList>
            <person name="Rochi L."/>
            <person name="Burguener G."/>
            <person name="Darino M."/>
            <person name="Turjanski A."/>
            <person name="Kreff E."/>
            <person name="Dieguez M.J."/>
            <person name="Sacco F."/>
        </authorList>
    </citation>
    <scope>NUCLEOTIDE SEQUENCE [LARGE SCALE GENOMIC DNA]</scope>
    <source>
        <strain evidence="1 2">RO10H11247</strain>
    </source>
</reference>
<dbReference type="OrthoDB" id="913043at2759"/>
<comment type="caution">
    <text evidence="1">The sequence shown here is derived from an EMBL/GenBank/DDBJ whole genome shotgun (WGS) entry which is preliminary data.</text>
</comment>
<evidence type="ECO:0000313" key="2">
    <source>
        <dbReference type="Proteomes" id="UP000037035"/>
    </source>
</evidence>
<evidence type="ECO:0008006" key="3">
    <source>
        <dbReference type="Google" id="ProtNLM"/>
    </source>
</evidence>
<protein>
    <recommendedName>
        <fullName evidence="3">DUF4219 domain-containing protein</fullName>
    </recommendedName>
</protein>